<dbReference type="AlphaFoldDB" id="A0A917ET08"/>
<name>A0A917ET08_9BACI</name>
<proteinExistence type="predicted"/>
<dbReference type="Gene3D" id="3.30.70.970">
    <property type="entry name" value="RraB-like"/>
    <property type="match status" value="1"/>
</dbReference>
<evidence type="ECO:0000259" key="1">
    <source>
        <dbReference type="Pfam" id="PF06877"/>
    </source>
</evidence>
<evidence type="ECO:0000313" key="3">
    <source>
        <dbReference type="Proteomes" id="UP000605259"/>
    </source>
</evidence>
<organism evidence="2 3">
    <name type="scientific">Priestia taiwanensis</name>
    <dbReference type="NCBI Taxonomy" id="1347902"/>
    <lineage>
        <taxon>Bacteria</taxon>
        <taxon>Bacillati</taxon>
        <taxon>Bacillota</taxon>
        <taxon>Bacilli</taxon>
        <taxon>Bacillales</taxon>
        <taxon>Bacillaceae</taxon>
        <taxon>Priestia</taxon>
    </lineage>
</organism>
<feature type="domain" description="Regulator of ribonuclease activity B" evidence="1">
    <location>
        <begin position="13"/>
        <end position="116"/>
    </location>
</feature>
<dbReference type="EMBL" id="BMFK01000015">
    <property type="protein sequence ID" value="GGE86098.1"/>
    <property type="molecule type" value="Genomic_DNA"/>
</dbReference>
<dbReference type="Pfam" id="PF06877">
    <property type="entry name" value="RraB"/>
    <property type="match status" value="1"/>
</dbReference>
<dbReference type="SUPFAM" id="SSF89946">
    <property type="entry name" value="Hypothetical protein VC0424"/>
    <property type="match status" value="1"/>
</dbReference>
<keyword evidence="3" id="KW-1185">Reference proteome</keyword>
<dbReference type="RefSeq" id="WP_188390224.1">
    <property type="nucleotide sequence ID" value="NZ_BMFK01000015.1"/>
</dbReference>
<protein>
    <recommendedName>
        <fullName evidence="1">Regulator of ribonuclease activity B domain-containing protein</fullName>
    </recommendedName>
</protein>
<reference evidence="2" key="2">
    <citation type="submission" date="2020-09" db="EMBL/GenBank/DDBJ databases">
        <authorList>
            <person name="Sun Q."/>
            <person name="Zhou Y."/>
        </authorList>
    </citation>
    <scope>NUCLEOTIDE SEQUENCE</scope>
    <source>
        <strain evidence="2">CGMCC 1.12698</strain>
    </source>
</reference>
<dbReference type="InterPro" id="IPR036701">
    <property type="entry name" value="RraB-like_sf"/>
</dbReference>
<reference evidence="2" key="1">
    <citation type="journal article" date="2014" name="Int. J. Syst. Evol. Microbiol.">
        <title>Complete genome sequence of Corynebacterium casei LMG S-19264T (=DSM 44701T), isolated from a smear-ripened cheese.</title>
        <authorList>
            <consortium name="US DOE Joint Genome Institute (JGI-PGF)"/>
            <person name="Walter F."/>
            <person name="Albersmeier A."/>
            <person name="Kalinowski J."/>
            <person name="Ruckert C."/>
        </authorList>
    </citation>
    <scope>NUCLEOTIDE SEQUENCE</scope>
    <source>
        <strain evidence="2">CGMCC 1.12698</strain>
    </source>
</reference>
<dbReference type="InterPro" id="IPR009671">
    <property type="entry name" value="RraB_dom"/>
</dbReference>
<accession>A0A917ET08</accession>
<gene>
    <name evidence="2" type="ORF">GCM10007140_39370</name>
</gene>
<comment type="caution">
    <text evidence="2">The sequence shown here is derived from an EMBL/GenBank/DDBJ whole genome shotgun (WGS) entry which is preliminary data.</text>
</comment>
<evidence type="ECO:0000313" key="2">
    <source>
        <dbReference type="EMBL" id="GGE86098.1"/>
    </source>
</evidence>
<dbReference type="Proteomes" id="UP000605259">
    <property type="component" value="Unassembled WGS sequence"/>
</dbReference>
<sequence length="121" mass="14028">MAETMEERRIREQQDIDTISALKEAGSDLKKEHYLEHYFVLNNSEAIEKIVGDLHVQGYDIYEPSEQTDEFGETIYLLVIGKPCVPTQENVWAETKKMTEIAITYWGSSNYYDGWEAAIEK</sequence>